<dbReference type="AlphaFoldDB" id="G3JR62"/>
<dbReference type="InParanoid" id="G3JR62"/>
<reference evidence="1 2" key="1">
    <citation type="journal article" date="2011" name="Genome Biol.">
        <title>Genome sequence of the insect pathogenic fungus Cordyceps militaris, a valued traditional Chinese medicine.</title>
        <authorList>
            <person name="Zheng P."/>
            <person name="Xia Y."/>
            <person name="Xiao G."/>
            <person name="Xiong C."/>
            <person name="Hu X."/>
            <person name="Zhang S."/>
            <person name="Zheng H."/>
            <person name="Huang Y."/>
            <person name="Zhou Y."/>
            <person name="Wang S."/>
            <person name="Zhao G.P."/>
            <person name="Liu X."/>
            <person name="St Leger R.J."/>
            <person name="Wang C."/>
        </authorList>
    </citation>
    <scope>NUCLEOTIDE SEQUENCE [LARGE SCALE GENOMIC DNA]</scope>
    <source>
        <strain evidence="1 2">CM01</strain>
    </source>
</reference>
<dbReference type="HOGENOM" id="CLU_1660671_0_0_1"/>
<protein>
    <submittedName>
        <fullName evidence="1">Uncharacterized protein</fullName>
    </submittedName>
</protein>
<accession>G3JR62</accession>
<evidence type="ECO:0000313" key="1">
    <source>
        <dbReference type="EMBL" id="EGX88358.1"/>
    </source>
</evidence>
<dbReference type="EMBL" id="JH126405">
    <property type="protein sequence ID" value="EGX88358.1"/>
    <property type="molecule type" value="Genomic_DNA"/>
</dbReference>
<organism evidence="1 2">
    <name type="scientific">Cordyceps militaris (strain CM01)</name>
    <name type="common">Caterpillar fungus</name>
    <dbReference type="NCBI Taxonomy" id="983644"/>
    <lineage>
        <taxon>Eukaryota</taxon>
        <taxon>Fungi</taxon>
        <taxon>Dikarya</taxon>
        <taxon>Ascomycota</taxon>
        <taxon>Pezizomycotina</taxon>
        <taxon>Sordariomycetes</taxon>
        <taxon>Hypocreomycetidae</taxon>
        <taxon>Hypocreales</taxon>
        <taxon>Cordycipitaceae</taxon>
        <taxon>Cordyceps</taxon>
    </lineage>
</organism>
<dbReference type="Proteomes" id="UP000001610">
    <property type="component" value="Unassembled WGS sequence"/>
</dbReference>
<dbReference type="VEuPathDB" id="FungiDB:CCM_08401"/>
<dbReference type="RefSeq" id="XP_006673603.1">
    <property type="nucleotide sequence ID" value="XM_006673540.1"/>
</dbReference>
<dbReference type="KEGG" id="cmt:CCM_08401"/>
<proteinExistence type="predicted"/>
<gene>
    <name evidence="1" type="ORF">CCM_08401</name>
</gene>
<dbReference type="GeneID" id="18170409"/>
<name>G3JR62_CORMM</name>
<evidence type="ECO:0000313" key="2">
    <source>
        <dbReference type="Proteomes" id="UP000001610"/>
    </source>
</evidence>
<keyword evidence="2" id="KW-1185">Reference proteome</keyword>
<sequence>MRMNPLPRLLFIDKATTGFIGIVERSRSQPVTSDAALCGARASPPAFARCRHIPAPHRLRAINPACEPPDSPRSCQAFWFLLLFFKLYSSRSDNVVVASKLGTISLKRESKEPQLRKQLAYAALPLQDSLRASSSTSGDLKSATHGGVQEWAKATLSWS</sequence>